<dbReference type="AlphaFoldDB" id="A0A8T0KGB9"/>
<comment type="caution">
    <text evidence="3">The sequence shown here is derived from an EMBL/GenBank/DDBJ whole genome shotgun (WGS) entry which is preliminary data.</text>
</comment>
<gene>
    <name evidence="3" type="ORF">HKW66_Vig0085720</name>
</gene>
<reference evidence="3 4" key="1">
    <citation type="submission" date="2020-05" db="EMBL/GenBank/DDBJ databases">
        <title>Vigna angularis (adzuki bean) Var. LongXiaoDou No. 4 denovo assembly.</title>
        <authorList>
            <person name="Xiang H."/>
        </authorList>
    </citation>
    <scope>NUCLEOTIDE SEQUENCE [LARGE SCALE GENOMIC DNA]</scope>
    <source>
        <tissue evidence="3">Leaf</tissue>
    </source>
</reference>
<feature type="region of interest" description="Disordered" evidence="1">
    <location>
        <begin position="172"/>
        <end position="193"/>
    </location>
</feature>
<sequence>MLSSLSLSPSLSWIFLLSCKSLVLKLHSPTKPPPLSGVHPSTTSCFCKIRINTFPTHTALLPFSALTPDTATSALTFHLDPAALRRFPEKPLILILSIYNNPMNPVPVLLSWIMTFVRFTDMNSISWTNGLVVLWGPVRLRHPLWKTERTRMKGFPERRRKAEEDGRIKVEGRDAGGGVVGGGRGREREDGYMGGEHVGVDFAEAMGGGGMQPGELRGLVGE</sequence>
<dbReference type="Pfam" id="PF06219">
    <property type="entry name" value="DUF1005"/>
    <property type="match status" value="1"/>
</dbReference>
<evidence type="ECO:0000256" key="1">
    <source>
        <dbReference type="SAM" id="MobiDB-lite"/>
    </source>
</evidence>
<dbReference type="EMBL" id="JABFOF010000004">
    <property type="protein sequence ID" value="KAG2398947.1"/>
    <property type="molecule type" value="Genomic_DNA"/>
</dbReference>
<proteinExistence type="predicted"/>
<accession>A0A8T0KGB9</accession>
<dbReference type="InterPro" id="IPR010410">
    <property type="entry name" value="DUF1005"/>
</dbReference>
<evidence type="ECO:0000313" key="4">
    <source>
        <dbReference type="Proteomes" id="UP000743370"/>
    </source>
</evidence>
<dbReference type="Proteomes" id="UP000743370">
    <property type="component" value="Unassembled WGS sequence"/>
</dbReference>
<evidence type="ECO:0000256" key="2">
    <source>
        <dbReference type="SAM" id="SignalP"/>
    </source>
</evidence>
<evidence type="ECO:0000313" key="3">
    <source>
        <dbReference type="EMBL" id="KAG2398947.1"/>
    </source>
</evidence>
<feature type="signal peptide" evidence="2">
    <location>
        <begin position="1"/>
        <end position="25"/>
    </location>
</feature>
<organism evidence="3 4">
    <name type="scientific">Phaseolus angularis</name>
    <name type="common">Azuki bean</name>
    <name type="synonym">Vigna angularis</name>
    <dbReference type="NCBI Taxonomy" id="3914"/>
    <lineage>
        <taxon>Eukaryota</taxon>
        <taxon>Viridiplantae</taxon>
        <taxon>Streptophyta</taxon>
        <taxon>Embryophyta</taxon>
        <taxon>Tracheophyta</taxon>
        <taxon>Spermatophyta</taxon>
        <taxon>Magnoliopsida</taxon>
        <taxon>eudicotyledons</taxon>
        <taxon>Gunneridae</taxon>
        <taxon>Pentapetalae</taxon>
        <taxon>rosids</taxon>
        <taxon>fabids</taxon>
        <taxon>Fabales</taxon>
        <taxon>Fabaceae</taxon>
        <taxon>Papilionoideae</taxon>
        <taxon>50 kb inversion clade</taxon>
        <taxon>NPAAA clade</taxon>
        <taxon>indigoferoid/millettioid clade</taxon>
        <taxon>Phaseoleae</taxon>
        <taxon>Vigna</taxon>
    </lineage>
</organism>
<feature type="chain" id="PRO_5035786737" evidence="2">
    <location>
        <begin position="26"/>
        <end position="222"/>
    </location>
</feature>
<name>A0A8T0KGB9_PHAAN</name>
<protein>
    <submittedName>
        <fullName evidence="3">Uncharacterized protein</fullName>
    </submittedName>
</protein>
<keyword evidence="2" id="KW-0732">Signal</keyword>